<dbReference type="Proteomes" id="UP001300502">
    <property type="component" value="Unassembled WGS sequence"/>
</dbReference>
<dbReference type="EMBL" id="JANCYU010000008">
    <property type="protein sequence ID" value="KAK4522772.1"/>
    <property type="molecule type" value="Genomic_DNA"/>
</dbReference>
<dbReference type="PANTHER" id="PTHR12192">
    <property type="entry name" value="CATION TRANSPORT PROTEIN CHAC-RELATED"/>
    <property type="match status" value="1"/>
</dbReference>
<evidence type="ECO:0000313" key="3">
    <source>
        <dbReference type="EMBL" id="KAK4522772.1"/>
    </source>
</evidence>
<dbReference type="SUPFAM" id="SSF110857">
    <property type="entry name" value="Gamma-glutamyl cyclotransferase-like"/>
    <property type="match status" value="1"/>
</dbReference>
<reference evidence="3 4" key="1">
    <citation type="submission" date="2022-07" db="EMBL/GenBank/DDBJ databases">
        <title>Genome-wide signatures of adaptation to extreme environments.</title>
        <authorList>
            <person name="Cho C.H."/>
            <person name="Yoon H.S."/>
        </authorList>
    </citation>
    <scope>NUCLEOTIDE SEQUENCE [LARGE SCALE GENOMIC DNA]</scope>
    <source>
        <strain evidence="3 4">108.79 E11</strain>
    </source>
</reference>
<dbReference type="GO" id="GO:0006751">
    <property type="term" value="P:glutathione catabolic process"/>
    <property type="evidence" value="ECO:0007669"/>
    <property type="project" value="InterPro"/>
</dbReference>
<evidence type="ECO:0000256" key="2">
    <source>
        <dbReference type="ARBA" id="ARBA00023239"/>
    </source>
</evidence>
<keyword evidence="4" id="KW-1185">Reference proteome</keyword>
<protein>
    <recommendedName>
        <fullName evidence="1">glutathione-specific gamma-glutamylcyclotransferase</fullName>
        <ecNumber evidence="1">4.3.2.7</ecNumber>
    </recommendedName>
</protein>
<dbReference type="GO" id="GO:0005737">
    <property type="term" value="C:cytoplasm"/>
    <property type="evidence" value="ECO:0007669"/>
    <property type="project" value="TreeGrafter"/>
</dbReference>
<dbReference type="CDD" id="cd06661">
    <property type="entry name" value="GGCT_like"/>
    <property type="match status" value="1"/>
</dbReference>
<dbReference type="PANTHER" id="PTHR12192:SF2">
    <property type="entry name" value="GLUTATHIONE-SPECIFIC GAMMA-GLUTAMYLCYCLOTRANSFERASE 2"/>
    <property type="match status" value="1"/>
</dbReference>
<organism evidence="3 4">
    <name type="scientific">Galdieria yellowstonensis</name>
    <dbReference type="NCBI Taxonomy" id="3028027"/>
    <lineage>
        <taxon>Eukaryota</taxon>
        <taxon>Rhodophyta</taxon>
        <taxon>Bangiophyceae</taxon>
        <taxon>Galdieriales</taxon>
        <taxon>Galdieriaceae</taxon>
        <taxon>Galdieria</taxon>
    </lineage>
</organism>
<dbReference type="InterPro" id="IPR013024">
    <property type="entry name" value="GGCT-like"/>
</dbReference>
<accession>A0AAV9I4Y3</accession>
<dbReference type="InterPro" id="IPR006840">
    <property type="entry name" value="ChaC"/>
</dbReference>
<dbReference type="AlphaFoldDB" id="A0AAV9I4Y3"/>
<evidence type="ECO:0000313" key="4">
    <source>
        <dbReference type="Proteomes" id="UP001300502"/>
    </source>
</evidence>
<comment type="caution">
    <text evidence="3">The sequence shown here is derived from an EMBL/GenBank/DDBJ whole genome shotgun (WGS) entry which is preliminary data.</text>
</comment>
<dbReference type="EC" id="4.3.2.7" evidence="1"/>
<sequence length="198" mass="22580">MTSDEEGLWIFGYGSLIWKAEFPYVRTVKGCVKGWCRRFWQGSIDHRGTQDAPGRVVTLVPAEKIRAMGQAYPNESFVTWGVGYQIEQAQVEKVLQYLDYREKNGYSKVRVPIYDDEVAQVPIVENALLYTALETNGQWLGPTDEKAMIEHIFKSKGPSGSNREYFEKLVNSMRSFGVYDAHLESLQSVAQQMFSTSE</sequence>
<evidence type="ECO:0000256" key="1">
    <source>
        <dbReference type="ARBA" id="ARBA00012344"/>
    </source>
</evidence>
<gene>
    <name evidence="3" type="ORF">GAYE_PCTG30G0662</name>
</gene>
<proteinExistence type="predicted"/>
<keyword evidence="2" id="KW-0456">Lyase</keyword>
<dbReference type="InterPro" id="IPR036568">
    <property type="entry name" value="GGCT-like_sf"/>
</dbReference>
<dbReference type="Gene3D" id="3.10.490.10">
    <property type="entry name" value="Gamma-glutamyl cyclotransferase-like"/>
    <property type="match status" value="1"/>
</dbReference>
<name>A0AAV9I4Y3_9RHOD</name>
<dbReference type="Pfam" id="PF04752">
    <property type="entry name" value="ChaC"/>
    <property type="match status" value="1"/>
</dbReference>
<dbReference type="GO" id="GO:0061928">
    <property type="term" value="F:glutathione specific gamma-glutamylcyclotransferase activity"/>
    <property type="evidence" value="ECO:0007669"/>
    <property type="project" value="UniProtKB-EC"/>
</dbReference>